<accession>A0ABU2VTI6</accession>
<organism evidence="1 2">
    <name type="scientific">Streptomyces doebereineriae</name>
    <dbReference type="NCBI Taxonomy" id="3075528"/>
    <lineage>
        <taxon>Bacteria</taxon>
        <taxon>Bacillati</taxon>
        <taxon>Actinomycetota</taxon>
        <taxon>Actinomycetes</taxon>
        <taxon>Kitasatosporales</taxon>
        <taxon>Streptomycetaceae</taxon>
        <taxon>Streptomyces</taxon>
    </lineage>
</organism>
<dbReference type="SUPFAM" id="SSF52540">
    <property type="entry name" value="P-loop containing nucleoside triphosphate hydrolases"/>
    <property type="match status" value="1"/>
</dbReference>
<gene>
    <name evidence="1" type="ORF">RNB18_52390</name>
</gene>
<sequence length="145" mass="16289">RLDDVLQVLESKEIAELGDDTLSDGIAAYCAEHHEGDTFLPALLEQALQKESRTRLIVRLKAAIGQFDNAAIYTIHGFCQRILRDYAFLCQAPFDVELTEEDGDRLLVPAQDFWRERVSGDPVLAALAFKRKAVPQTVLAQIRAY</sequence>
<protein>
    <submittedName>
        <fullName evidence="1">UvrD-helicase domain-containing protein</fullName>
    </submittedName>
</protein>
<dbReference type="Proteomes" id="UP001183824">
    <property type="component" value="Unassembled WGS sequence"/>
</dbReference>
<evidence type="ECO:0000313" key="2">
    <source>
        <dbReference type="Proteomes" id="UP001183824"/>
    </source>
</evidence>
<dbReference type="Gene3D" id="1.10.3170.10">
    <property type="entry name" value="Recbcd, chain B, domain 2"/>
    <property type="match status" value="1"/>
</dbReference>
<feature type="non-terminal residue" evidence="1">
    <location>
        <position position="1"/>
    </location>
</feature>
<evidence type="ECO:0000313" key="1">
    <source>
        <dbReference type="EMBL" id="MDT0488654.1"/>
    </source>
</evidence>
<reference evidence="2" key="1">
    <citation type="submission" date="2023-07" db="EMBL/GenBank/DDBJ databases">
        <title>30 novel species of actinomycetes from the DSMZ collection.</title>
        <authorList>
            <person name="Nouioui I."/>
        </authorList>
    </citation>
    <scope>NUCLEOTIDE SEQUENCE [LARGE SCALE GENOMIC DNA]</scope>
    <source>
        <strain evidence="2">DSM 41640</strain>
    </source>
</reference>
<comment type="caution">
    <text evidence="1">The sequence shown here is derived from an EMBL/GenBank/DDBJ whole genome shotgun (WGS) entry which is preliminary data.</text>
</comment>
<dbReference type="EMBL" id="JAVREZ010000378">
    <property type="protein sequence ID" value="MDT0488654.1"/>
    <property type="molecule type" value="Genomic_DNA"/>
</dbReference>
<dbReference type="Gene3D" id="3.40.50.300">
    <property type="entry name" value="P-loop containing nucleotide triphosphate hydrolases"/>
    <property type="match status" value="1"/>
</dbReference>
<keyword evidence="2" id="KW-1185">Reference proteome</keyword>
<name>A0ABU2VTI6_9ACTN</name>
<feature type="non-terminal residue" evidence="1">
    <location>
        <position position="145"/>
    </location>
</feature>
<dbReference type="InterPro" id="IPR027417">
    <property type="entry name" value="P-loop_NTPase"/>
</dbReference>
<proteinExistence type="predicted"/>